<name>A0A839RLD9_9ACTN</name>
<evidence type="ECO:0000313" key="2">
    <source>
        <dbReference type="Proteomes" id="UP000567922"/>
    </source>
</evidence>
<dbReference type="EMBL" id="JACHWS010000001">
    <property type="protein sequence ID" value="MBB3036873.1"/>
    <property type="molecule type" value="Genomic_DNA"/>
</dbReference>
<proteinExistence type="predicted"/>
<keyword evidence="2" id="KW-1185">Reference proteome</keyword>
<dbReference type="RefSeq" id="WP_157095349.1">
    <property type="nucleotide sequence ID" value="NZ_BDDI01000019.1"/>
</dbReference>
<dbReference type="Proteomes" id="UP000567922">
    <property type="component" value="Unassembled WGS sequence"/>
</dbReference>
<reference evidence="1 2" key="1">
    <citation type="submission" date="2020-08" db="EMBL/GenBank/DDBJ databases">
        <title>Sequencing the genomes of 1000 actinobacteria strains.</title>
        <authorList>
            <person name="Klenk H.-P."/>
        </authorList>
    </citation>
    <scope>NUCLEOTIDE SEQUENCE [LARGE SCALE GENOMIC DNA]</scope>
    <source>
        <strain evidence="1 2">DSM 45258</strain>
    </source>
</reference>
<evidence type="ECO:0000313" key="1">
    <source>
        <dbReference type="EMBL" id="MBB3036873.1"/>
    </source>
</evidence>
<dbReference type="AlphaFoldDB" id="A0A839RLD9"/>
<comment type="caution">
    <text evidence="1">The sequence shown here is derived from an EMBL/GenBank/DDBJ whole genome shotgun (WGS) entry which is preliminary data.</text>
</comment>
<organism evidence="1 2">
    <name type="scientific">Hoyosella altamirensis</name>
    <dbReference type="NCBI Taxonomy" id="616997"/>
    <lineage>
        <taxon>Bacteria</taxon>
        <taxon>Bacillati</taxon>
        <taxon>Actinomycetota</taxon>
        <taxon>Actinomycetes</taxon>
        <taxon>Mycobacteriales</taxon>
        <taxon>Hoyosellaceae</taxon>
        <taxon>Hoyosella</taxon>
    </lineage>
</organism>
<sequence>MTLSVMVDLDSAVGPLVSVGLAPPRRRIPGEGPRALTFEVIDPMTFGQQNSR</sequence>
<accession>A0A839RLD9</accession>
<gene>
    <name evidence="1" type="ORF">FHU29_001307</name>
</gene>
<protein>
    <submittedName>
        <fullName evidence="1">Uncharacterized protein</fullName>
    </submittedName>
</protein>